<reference evidence="1 2" key="1">
    <citation type="submission" date="2023-05" db="EMBL/GenBank/DDBJ databases">
        <title>Pseudodonghicola sp. nov.</title>
        <authorList>
            <person name="Huang J."/>
        </authorList>
    </citation>
    <scope>NUCLEOTIDE SEQUENCE [LARGE SCALE GENOMIC DNA]</scope>
    <source>
        <strain evidence="1 2">IC7</strain>
    </source>
</reference>
<accession>A0ABT7F4G5</accession>
<organism evidence="1 2">
    <name type="scientific">Pseudodonghicola flavimaris</name>
    <dbReference type="NCBI Taxonomy" id="3050036"/>
    <lineage>
        <taxon>Bacteria</taxon>
        <taxon>Pseudomonadati</taxon>
        <taxon>Pseudomonadota</taxon>
        <taxon>Alphaproteobacteria</taxon>
        <taxon>Rhodobacterales</taxon>
        <taxon>Paracoccaceae</taxon>
        <taxon>Pseudodonghicola</taxon>
    </lineage>
</organism>
<evidence type="ECO:0008006" key="3">
    <source>
        <dbReference type="Google" id="ProtNLM"/>
    </source>
</evidence>
<protein>
    <recommendedName>
        <fullName evidence="3">DUF4398 domain-containing protein</fullName>
    </recommendedName>
</protein>
<dbReference type="EMBL" id="JASNJD010000015">
    <property type="protein sequence ID" value="MDK3019482.1"/>
    <property type="molecule type" value="Genomic_DNA"/>
</dbReference>
<dbReference type="Proteomes" id="UP001243757">
    <property type="component" value="Unassembled WGS sequence"/>
</dbReference>
<evidence type="ECO:0000313" key="1">
    <source>
        <dbReference type="EMBL" id="MDK3019482.1"/>
    </source>
</evidence>
<dbReference type="RefSeq" id="WP_284482256.1">
    <property type="nucleotide sequence ID" value="NZ_JASNJD010000015.1"/>
</dbReference>
<comment type="caution">
    <text evidence="1">The sequence shown here is derived from an EMBL/GenBank/DDBJ whole genome shotgun (WGS) entry which is preliminary data.</text>
</comment>
<gene>
    <name evidence="1" type="ORF">QO033_17505</name>
</gene>
<evidence type="ECO:0000313" key="2">
    <source>
        <dbReference type="Proteomes" id="UP001243757"/>
    </source>
</evidence>
<name>A0ABT7F4G5_9RHOB</name>
<keyword evidence="2" id="KW-1185">Reference proteome</keyword>
<sequence length="101" mass="11087">MTQPHLPVPSFTALRQTRLRLMGPLGLLLLTATACTPVPELEDRITGDLRATPYPALVPLDQALAQQAPAPQAAEDLETQMRARQARLDARAARLRNRPVD</sequence>
<proteinExistence type="predicted"/>